<evidence type="ECO:0000256" key="3">
    <source>
        <dbReference type="ARBA" id="ARBA00022679"/>
    </source>
</evidence>
<keyword evidence="4 6" id="KW-0949">S-adenosyl-L-methionine</keyword>
<dbReference type="EMBL" id="JAUSUB010000002">
    <property type="protein sequence ID" value="MDQ0268689.1"/>
    <property type="molecule type" value="Genomic_DNA"/>
</dbReference>
<dbReference type="Pfam" id="PF00145">
    <property type="entry name" value="DNA_methylase"/>
    <property type="match status" value="1"/>
</dbReference>
<evidence type="ECO:0000256" key="2">
    <source>
        <dbReference type="ARBA" id="ARBA00022603"/>
    </source>
</evidence>
<gene>
    <name evidence="7" type="ORF">J2S17_000558</name>
</gene>
<proteinExistence type="inferred from homology"/>
<feature type="active site" evidence="6">
    <location>
        <position position="78"/>
    </location>
</feature>
<keyword evidence="3 6" id="KW-0808">Transferase</keyword>
<name>A0ABU0ABQ3_9BACI</name>
<dbReference type="PANTHER" id="PTHR46098">
    <property type="entry name" value="TRNA (CYTOSINE(38)-C(5))-METHYLTRANSFERASE"/>
    <property type="match status" value="1"/>
</dbReference>
<evidence type="ECO:0000256" key="4">
    <source>
        <dbReference type="ARBA" id="ARBA00022691"/>
    </source>
</evidence>
<evidence type="ECO:0000256" key="1">
    <source>
        <dbReference type="ARBA" id="ARBA00011975"/>
    </source>
</evidence>
<dbReference type="Proteomes" id="UP001238088">
    <property type="component" value="Unassembled WGS sequence"/>
</dbReference>
<keyword evidence="2 6" id="KW-0489">Methyltransferase</keyword>
<evidence type="ECO:0000256" key="5">
    <source>
        <dbReference type="ARBA" id="ARBA00022747"/>
    </source>
</evidence>
<sequence>MKSIELFAGIGGIALAAEWAGIETVAFCEREPFCQRVLNKHWPSVPIFDDVCTLNKQTLEERGIDVGAIDIISGGYPCQPFSSPGNRKGEEDDRHLWPEVKRLLQEIRPNWFVGENVAGHITLGLDTVLYDLESIGYTWQSLLYRLHLSEPITKDTGYLLLPTPTASQNYKPIRKLAPSERNGSHGKTLPGGIGEKYPEHIGYHINPQYVEWMMGFPSDWTKVE</sequence>
<evidence type="ECO:0000256" key="6">
    <source>
        <dbReference type="PROSITE-ProRule" id="PRU01016"/>
    </source>
</evidence>
<reference evidence="7 8" key="1">
    <citation type="submission" date="2023-07" db="EMBL/GenBank/DDBJ databases">
        <title>Genomic Encyclopedia of Type Strains, Phase IV (KMG-IV): sequencing the most valuable type-strain genomes for metagenomic binning, comparative biology and taxonomic classification.</title>
        <authorList>
            <person name="Goeker M."/>
        </authorList>
    </citation>
    <scope>NUCLEOTIDE SEQUENCE [LARGE SCALE GENOMIC DNA]</scope>
    <source>
        <strain evidence="7 8">DSM 23494</strain>
    </source>
</reference>
<organism evidence="7 8">
    <name type="scientific">Cytobacillus purgationiresistens</name>
    <dbReference type="NCBI Taxonomy" id="863449"/>
    <lineage>
        <taxon>Bacteria</taxon>
        <taxon>Bacillati</taxon>
        <taxon>Bacillota</taxon>
        <taxon>Bacilli</taxon>
        <taxon>Bacillales</taxon>
        <taxon>Bacillaceae</taxon>
        <taxon>Cytobacillus</taxon>
    </lineage>
</organism>
<dbReference type="InterPro" id="IPR050750">
    <property type="entry name" value="C5-MTase"/>
</dbReference>
<dbReference type="SUPFAM" id="SSF53335">
    <property type="entry name" value="S-adenosyl-L-methionine-dependent methyltransferases"/>
    <property type="match status" value="1"/>
</dbReference>
<keyword evidence="5" id="KW-0680">Restriction system</keyword>
<dbReference type="EC" id="2.1.1.37" evidence="1"/>
<protein>
    <recommendedName>
        <fullName evidence="1">DNA (cytosine-5-)-methyltransferase</fullName>
        <ecNumber evidence="1">2.1.1.37</ecNumber>
    </recommendedName>
</protein>
<dbReference type="InterPro" id="IPR001525">
    <property type="entry name" value="C5_MeTfrase"/>
</dbReference>
<dbReference type="InterPro" id="IPR029063">
    <property type="entry name" value="SAM-dependent_MTases_sf"/>
</dbReference>
<dbReference type="PANTHER" id="PTHR46098:SF1">
    <property type="entry name" value="TRNA (CYTOSINE(38)-C(5))-METHYLTRANSFERASE"/>
    <property type="match status" value="1"/>
</dbReference>
<dbReference type="Gene3D" id="3.40.50.150">
    <property type="entry name" value="Vaccinia Virus protein VP39"/>
    <property type="match status" value="1"/>
</dbReference>
<keyword evidence="8" id="KW-1185">Reference proteome</keyword>
<dbReference type="PROSITE" id="PS00094">
    <property type="entry name" value="C5_MTASE_1"/>
    <property type="match status" value="1"/>
</dbReference>
<comment type="caution">
    <text evidence="7">The sequence shown here is derived from an EMBL/GenBank/DDBJ whole genome shotgun (WGS) entry which is preliminary data.</text>
</comment>
<dbReference type="PROSITE" id="PS51679">
    <property type="entry name" value="SAM_MT_C5"/>
    <property type="match status" value="1"/>
</dbReference>
<dbReference type="InterPro" id="IPR018117">
    <property type="entry name" value="C5_DNA_meth_AS"/>
</dbReference>
<evidence type="ECO:0000313" key="8">
    <source>
        <dbReference type="Proteomes" id="UP001238088"/>
    </source>
</evidence>
<dbReference type="PRINTS" id="PR00105">
    <property type="entry name" value="C5METTRFRASE"/>
</dbReference>
<accession>A0ABU0ABQ3</accession>
<evidence type="ECO:0000313" key="7">
    <source>
        <dbReference type="EMBL" id="MDQ0268689.1"/>
    </source>
</evidence>
<comment type="similarity">
    <text evidence="6">Belongs to the class I-like SAM-binding methyltransferase superfamily. C5-methyltransferase family.</text>
</comment>